<dbReference type="OrthoDB" id="1935089at2759"/>
<dbReference type="Pfam" id="PF14392">
    <property type="entry name" value="zf-CCHC_4"/>
    <property type="match status" value="1"/>
</dbReference>
<proteinExistence type="predicted"/>
<sequence length="361" mass="41513">MSNLNFLEIYPKIEIQPSCVRVKVLLDVHDPIPLGFLLPDSINGVDWISFVFEYLSVFCFKCGFIGHHIAACNVTEEGHGNEVRVSPGGQRFQFYSSKTRVVPKPIGDHFVFGFSLLFGTDLNQPLLPLITNVGDSSVNSKLMNTNAEPTKGPMIIDISSSQLNATVGLSNDHEWQTAQDQLPLTVEAHNPGQMGIYTWTNRQNGRHRIWERIDRMMANEVWRSRFSYCRVLHELATSSDHKFLILKLIQDRVNVRRPFRFEIMWAQHGGCQEQIQDAFQHELRGSPSFVLCKKLQNCQKNLRWWNKHVFGEVEHKLEVVKQRLSEIQSLIENATVTEELFLVQNDLILEHNDILVQQANH</sequence>
<dbReference type="Proteomes" id="UP000631114">
    <property type="component" value="Unassembled WGS sequence"/>
</dbReference>
<accession>A0A835I2H2</accession>
<protein>
    <recommendedName>
        <fullName evidence="1">Zinc knuckle CX2CX4HX4C domain-containing protein</fullName>
    </recommendedName>
</protein>
<dbReference type="SUPFAM" id="SSF56219">
    <property type="entry name" value="DNase I-like"/>
    <property type="match status" value="1"/>
</dbReference>
<feature type="domain" description="Zinc knuckle CX2CX4HX4C" evidence="1">
    <location>
        <begin position="47"/>
        <end position="73"/>
    </location>
</feature>
<comment type="caution">
    <text evidence="2">The sequence shown here is derived from an EMBL/GenBank/DDBJ whole genome shotgun (WGS) entry which is preliminary data.</text>
</comment>
<dbReference type="InterPro" id="IPR036691">
    <property type="entry name" value="Endo/exonu/phosph_ase_sf"/>
</dbReference>
<dbReference type="PANTHER" id="PTHR33710:SF62">
    <property type="entry name" value="DUF4283 DOMAIN PROTEIN"/>
    <property type="match status" value="1"/>
</dbReference>
<reference evidence="2 3" key="1">
    <citation type="submission" date="2020-10" db="EMBL/GenBank/DDBJ databases">
        <title>The Coptis chinensis genome and diversification of protoberbering-type alkaloids.</title>
        <authorList>
            <person name="Wang B."/>
            <person name="Shu S."/>
            <person name="Song C."/>
            <person name="Liu Y."/>
        </authorList>
    </citation>
    <scope>NUCLEOTIDE SEQUENCE [LARGE SCALE GENOMIC DNA]</scope>
    <source>
        <strain evidence="2">HL-2020</strain>
        <tissue evidence="2">Leaf</tissue>
    </source>
</reference>
<gene>
    <name evidence="2" type="ORF">IFM89_003562</name>
</gene>
<organism evidence="2 3">
    <name type="scientific">Coptis chinensis</name>
    <dbReference type="NCBI Taxonomy" id="261450"/>
    <lineage>
        <taxon>Eukaryota</taxon>
        <taxon>Viridiplantae</taxon>
        <taxon>Streptophyta</taxon>
        <taxon>Embryophyta</taxon>
        <taxon>Tracheophyta</taxon>
        <taxon>Spermatophyta</taxon>
        <taxon>Magnoliopsida</taxon>
        <taxon>Ranunculales</taxon>
        <taxon>Ranunculaceae</taxon>
        <taxon>Coptidoideae</taxon>
        <taxon>Coptis</taxon>
    </lineage>
</organism>
<evidence type="ECO:0000313" key="3">
    <source>
        <dbReference type="Proteomes" id="UP000631114"/>
    </source>
</evidence>
<dbReference type="InterPro" id="IPR025836">
    <property type="entry name" value="Zn_knuckle_CX2CX4HX4C"/>
</dbReference>
<evidence type="ECO:0000259" key="1">
    <source>
        <dbReference type="Pfam" id="PF14392"/>
    </source>
</evidence>
<keyword evidence="3" id="KW-1185">Reference proteome</keyword>
<name>A0A835I2H2_9MAGN</name>
<dbReference type="PANTHER" id="PTHR33710">
    <property type="entry name" value="BNAC02G09200D PROTEIN"/>
    <property type="match status" value="1"/>
</dbReference>
<evidence type="ECO:0000313" key="2">
    <source>
        <dbReference type="EMBL" id="KAF9607858.1"/>
    </source>
</evidence>
<dbReference type="AlphaFoldDB" id="A0A835I2H2"/>
<dbReference type="Gene3D" id="3.60.10.10">
    <property type="entry name" value="Endonuclease/exonuclease/phosphatase"/>
    <property type="match status" value="1"/>
</dbReference>
<dbReference type="EMBL" id="JADFTS010000004">
    <property type="protein sequence ID" value="KAF9607858.1"/>
    <property type="molecule type" value="Genomic_DNA"/>
</dbReference>